<proteinExistence type="predicted"/>
<accession>A0A1V1NTA9</accession>
<dbReference type="GO" id="GO:0030246">
    <property type="term" value="F:carbohydrate binding"/>
    <property type="evidence" value="ECO:0007669"/>
    <property type="project" value="InterPro"/>
</dbReference>
<comment type="caution">
    <text evidence="1">The sequence shown here is derived from an EMBL/GenBank/DDBJ whole genome shotgun (WGS) entry which is preliminary data.</text>
</comment>
<evidence type="ECO:0000313" key="2">
    <source>
        <dbReference type="Proteomes" id="UP000189670"/>
    </source>
</evidence>
<name>A0A1V1NTA9_9BACT</name>
<organism evidence="1 2">
    <name type="scientific">Candidatus Magnetoglobus multicellularis str. Araruama</name>
    <dbReference type="NCBI Taxonomy" id="890399"/>
    <lineage>
        <taxon>Bacteria</taxon>
        <taxon>Pseudomonadati</taxon>
        <taxon>Thermodesulfobacteriota</taxon>
        <taxon>Desulfobacteria</taxon>
        <taxon>Desulfobacterales</taxon>
        <taxon>Desulfobacteraceae</taxon>
        <taxon>Candidatus Magnetoglobus</taxon>
    </lineage>
</organism>
<reference evidence="2" key="1">
    <citation type="submission" date="2012-11" db="EMBL/GenBank/DDBJ databases">
        <authorList>
            <person name="Lucero-Rivera Y.E."/>
            <person name="Tovar-Ramirez D."/>
        </authorList>
    </citation>
    <scope>NUCLEOTIDE SEQUENCE [LARGE SCALE GENOMIC DNA]</scope>
    <source>
        <strain evidence="2">Araruama</strain>
    </source>
</reference>
<evidence type="ECO:0000313" key="1">
    <source>
        <dbReference type="EMBL" id="ETR65716.1"/>
    </source>
</evidence>
<sequence length="188" mass="21415">MRIFVSCTGIEHAHQRLIEIASATMTTIPFKKCLRPIGTLSVYISAAENQTYIWIFNNVCFYVRGIDTGADIEAFANWIQSFAQKGVVEDLNSQKPQIDSIHVNPQSIYVNDIFSVRVDIDEVNQEKTIHYLYDFNFDEQILELTDDDLNKATFKAMISGDTNISVHVADRKTLLSDFQTVVVKIESR</sequence>
<dbReference type="EMBL" id="ATBP01002568">
    <property type="protein sequence ID" value="ETR65716.1"/>
    <property type="molecule type" value="Genomic_DNA"/>
</dbReference>
<protein>
    <submittedName>
        <fullName evidence="1">Uncharacterized protein</fullName>
    </submittedName>
</protein>
<dbReference type="AlphaFoldDB" id="A0A1V1NTA9"/>
<dbReference type="InterPro" id="IPR008965">
    <property type="entry name" value="CBM2/CBM3_carb-bd_dom_sf"/>
</dbReference>
<dbReference type="Proteomes" id="UP000189670">
    <property type="component" value="Unassembled WGS sequence"/>
</dbReference>
<gene>
    <name evidence="1" type="ORF">OMM_05945</name>
</gene>
<dbReference type="SUPFAM" id="SSF49384">
    <property type="entry name" value="Carbohydrate-binding domain"/>
    <property type="match status" value="1"/>
</dbReference>